<feature type="signal peptide" evidence="1">
    <location>
        <begin position="1"/>
        <end position="23"/>
    </location>
</feature>
<dbReference type="PANTHER" id="PTHR46182">
    <property type="entry name" value="FI19480P1"/>
    <property type="match status" value="1"/>
</dbReference>
<organism evidence="2 3">
    <name type="scientific">Pedobacter chitinilyticus</name>
    <dbReference type="NCBI Taxonomy" id="2233776"/>
    <lineage>
        <taxon>Bacteria</taxon>
        <taxon>Pseudomonadati</taxon>
        <taxon>Bacteroidota</taxon>
        <taxon>Sphingobacteriia</taxon>
        <taxon>Sphingobacteriales</taxon>
        <taxon>Sphingobacteriaceae</taxon>
        <taxon>Pedobacter</taxon>
    </lineage>
</organism>
<feature type="chain" id="PRO_5019505298" description="DUF11 domain-containing protein" evidence="1">
    <location>
        <begin position="24"/>
        <end position="1518"/>
    </location>
</feature>
<keyword evidence="3" id="KW-1185">Reference proteome</keyword>
<keyword evidence="1" id="KW-0732">Signal</keyword>
<evidence type="ECO:0000256" key="1">
    <source>
        <dbReference type="SAM" id="SignalP"/>
    </source>
</evidence>
<sequence length="1518" mass="154304">MSKLLRYVLLVPLWLGFYMNAQAQNCTVNAGINTTVCPGSPFVLNGQASGLFASGGTAVWSQVSGPSVTISPSTIAGTAVTATVSGFTTDVNYVFRLTAKCTDGSLVYQDVTYVVSSLGTVNAGPDTYACPGTFVLQGSPLGTGETGIWTKISGTGPDPNAGTINSPNATITFAANAAVQSATYRWTVSKTTGGNTCSAFDDVVITNLGTQPVNAGTDIARSCYNVTTSATLSGSFAGTSATYGQSAQWQLVSGPSTPTFSSTTTRNPTVSNLVEGTYIFRYTVTGPCYSGSDDVAVVVAPASQSITGAGGNTQTFCDGRTSVVLTGPKALYANEVVTWTKVNGPGTQSFTDANSNSTIVTGLTGAAGASYLFRYTITNATTGCTSTGDYNVQFRGAPTITITTPSANPQFLACNTTSLTVNYTTSNGTATQYALISAPAGSTRQTTMGGLNNWTTASPSGTSLTGFDKIGTYVLRYRRNTDSGLGGCDDAYAELTVVVSAAPTASNAGTKQVLACNVFNTNLAGNLPTSGIGKWSQVSGPNTANIANPLSNSTAVTGMINGTYLFRWIVSGGEGACTNTQADVEVVVAAPAPTTSAAGMPQTVCNSTPVLLDGNEPVLNEVGTWTVVRTVGNVAAPEVTFSPNANSPKAVINGLLASTSYTFKWTINNACGSSSSDVVIETSNTAGAKQATAAISTGTTCLPSGTSTITMAGNQPTGGEAGAWSLISGPNTPNITNASLYNTTVTDLIDGTYEFQWQLSRNGCTPTTARIKITISAPVTTANAGTNQNICGTSVTLNGNQPTVGTGTWTQVAGPGGAVITNASLRNTTVTGLNEGRYIFRWTISNGTCTSSTSEVTINVSTPPSTAIAGADIAVCDAASTVLGATPVTVGTGYWSVVGGPNIPTFSDTNAPNATVSGLVFGQYTFRWTTRGGIYCTPSTDDVVVTVTRAANAGADQNLCAATSATLTGTNQSTGTWTQTGGPAATINTISANTAIVSDLTPGSTYQFTYTIAAVGACTSTSDNMTIVVSALPSAADAGPDQNYCSLTATPVTSVTLAAVTPVTGTGSWNVIEKPAGSPTPTFGDINSATSSFGNLKPGTYMLEWIVVSGNCTGANSNRDIVKINIYTEPTNANAGPDQNAACTSNVILTGNTPAAGAGIGTWSIVSQPAGSAATFSAINSPTTAVNNTITGTYVFRWTISNGSPTCTSKTDDVTVEVTSVPTTIASVGANQQVCNTGFPGTPTTSTTLTGNTPSAAETGIWSFVSGPTTLTAANFNDINSPVATVSGLAQGTYILRWTIVPTSNQTSSDCRSSADLTIAVTNQPTAAVAGANQEICLSEPVTMAANTITSGIGTWSVVGKPSGAVDPVFANANSPTSAVNGFVVGTYTLRWTSSNGSCANSTSDMTVTVKSCDIAIAKATSTPVLQSDGSYNVTLTFNVLNNGDQALSNVQVEDDLTLTFPSPKTYTVTSITSGAGTLTVNSAFNGNSDKNLLNAAASTLAAGSQQTITLVLNVKLI</sequence>
<dbReference type="RefSeq" id="WP_128353259.1">
    <property type="nucleotide sequence ID" value="NZ_QMHN01000001.1"/>
</dbReference>
<dbReference type="InterPro" id="IPR013783">
    <property type="entry name" value="Ig-like_fold"/>
</dbReference>
<evidence type="ECO:0008006" key="4">
    <source>
        <dbReference type="Google" id="ProtNLM"/>
    </source>
</evidence>
<accession>A0A443Z059</accession>
<dbReference type="Pfam" id="PF22352">
    <property type="entry name" value="K319L-like_PKD"/>
    <property type="match status" value="3"/>
</dbReference>
<reference evidence="2 3" key="1">
    <citation type="submission" date="2018-06" db="EMBL/GenBank/DDBJ databases">
        <title>Pedobacter endophyticus sp. nov., an endophytic bacterium isolated from a leaf of Triticum aestivum.</title>
        <authorList>
            <person name="Zhang L."/>
        </authorList>
    </citation>
    <scope>NUCLEOTIDE SEQUENCE [LARGE SCALE GENOMIC DNA]</scope>
    <source>
        <strain evidence="2 3">CM134L-2</strain>
    </source>
</reference>
<evidence type="ECO:0000313" key="2">
    <source>
        <dbReference type="EMBL" id="RWU09874.1"/>
    </source>
</evidence>
<proteinExistence type="predicted"/>
<dbReference type="EMBL" id="SAYW01000001">
    <property type="protein sequence ID" value="RWU09874.1"/>
    <property type="molecule type" value="Genomic_DNA"/>
</dbReference>
<protein>
    <recommendedName>
        <fullName evidence="4">DUF11 domain-containing protein</fullName>
    </recommendedName>
</protein>
<dbReference type="InterPro" id="IPR029865">
    <property type="entry name" value="KIAA0319-like"/>
</dbReference>
<name>A0A443Z059_9SPHI</name>
<dbReference type="Gene3D" id="2.60.40.10">
    <property type="entry name" value="Immunoglobulins"/>
    <property type="match status" value="11"/>
</dbReference>
<dbReference type="GO" id="GO:0031410">
    <property type="term" value="C:cytoplasmic vesicle"/>
    <property type="evidence" value="ECO:0007669"/>
    <property type="project" value="TreeGrafter"/>
</dbReference>
<comment type="caution">
    <text evidence="2">The sequence shown here is derived from an EMBL/GenBank/DDBJ whole genome shotgun (WGS) entry which is preliminary data.</text>
</comment>
<dbReference type="PANTHER" id="PTHR46182:SF2">
    <property type="entry name" value="FI19480P1"/>
    <property type="match status" value="1"/>
</dbReference>
<evidence type="ECO:0000313" key="3">
    <source>
        <dbReference type="Proteomes" id="UP000284120"/>
    </source>
</evidence>
<dbReference type="OrthoDB" id="5726170at2"/>
<gene>
    <name evidence="2" type="ORF">DPV69_00570</name>
</gene>
<dbReference type="GO" id="GO:0016020">
    <property type="term" value="C:membrane"/>
    <property type="evidence" value="ECO:0007669"/>
    <property type="project" value="TreeGrafter"/>
</dbReference>
<dbReference type="Proteomes" id="UP000284120">
    <property type="component" value="Unassembled WGS sequence"/>
</dbReference>